<proteinExistence type="predicted"/>
<sequence length="104" mass="11869">MQSYTESIIEFADFTFERRKVVCYGLQNKAGGTTTVLNFPTIELAAEFHGIFLSGRNFLIVENGAQIICLAEFDRVMQNAGDDPRVRFQNYDRNYMMGTLAHMT</sequence>
<evidence type="ECO:0000313" key="2">
    <source>
        <dbReference type="Proteomes" id="UP000244523"/>
    </source>
</evidence>
<dbReference type="Proteomes" id="UP000244523">
    <property type="component" value="Unassembled WGS sequence"/>
</dbReference>
<evidence type="ECO:0000313" key="1">
    <source>
        <dbReference type="EMBL" id="PUB13181.1"/>
    </source>
</evidence>
<dbReference type="AlphaFoldDB" id="A0A2T6KDU8"/>
<gene>
    <name evidence="1" type="ORF">C8N45_108102</name>
</gene>
<name>A0A2T6KDU8_9RHOB</name>
<comment type="caution">
    <text evidence="1">The sequence shown here is derived from an EMBL/GenBank/DDBJ whole genome shotgun (WGS) entry which is preliminary data.</text>
</comment>
<reference evidence="1 2" key="1">
    <citation type="submission" date="2018-04" db="EMBL/GenBank/DDBJ databases">
        <title>Genomic Encyclopedia of Archaeal and Bacterial Type Strains, Phase II (KMG-II): from individual species to whole genera.</title>
        <authorList>
            <person name="Goeker M."/>
        </authorList>
    </citation>
    <scope>NUCLEOTIDE SEQUENCE [LARGE SCALE GENOMIC DNA]</scope>
    <source>
        <strain evidence="1 2">DSM 29955</strain>
    </source>
</reference>
<dbReference type="OrthoDB" id="7856506at2"/>
<accession>A0A2T6KDU8</accession>
<protein>
    <submittedName>
        <fullName evidence="1">Uncharacterized protein</fullName>
    </submittedName>
</protein>
<keyword evidence="2" id="KW-1185">Reference proteome</keyword>
<organism evidence="1 2">
    <name type="scientific">Yoonia sediminilitoris</name>
    <dbReference type="NCBI Taxonomy" id="1286148"/>
    <lineage>
        <taxon>Bacteria</taxon>
        <taxon>Pseudomonadati</taxon>
        <taxon>Pseudomonadota</taxon>
        <taxon>Alphaproteobacteria</taxon>
        <taxon>Rhodobacterales</taxon>
        <taxon>Paracoccaceae</taxon>
        <taxon>Yoonia</taxon>
    </lineage>
</organism>
<dbReference type="EMBL" id="QBUD01000008">
    <property type="protein sequence ID" value="PUB13181.1"/>
    <property type="molecule type" value="Genomic_DNA"/>
</dbReference>
<dbReference type="RefSeq" id="WP_108387055.1">
    <property type="nucleotide sequence ID" value="NZ_QBUD01000008.1"/>
</dbReference>